<gene>
    <name evidence="1" type="ORF">DFP72DRAFT_804472</name>
</gene>
<evidence type="ECO:0000313" key="2">
    <source>
        <dbReference type="Proteomes" id="UP000521943"/>
    </source>
</evidence>
<organism evidence="1 2">
    <name type="scientific">Ephemerocybe angulata</name>
    <dbReference type="NCBI Taxonomy" id="980116"/>
    <lineage>
        <taxon>Eukaryota</taxon>
        <taxon>Fungi</taxon>
        <taxon>Dikarya</taxon>
        <taxon>Basidiomycota</taxon>
        <taxon>Agaricomycotina</taxon>
        <taxon>Agaricomycetes</taxon>
        <taxon>Agaricomycetidae</taxon>
        <taxon>Agaricales</taxon>
        <taxon>Agaricineae</taxon>
        <taxon>Psathyrellaceae</taxon>
        <taxon>Ephemerocybe</taxon>
    </lineage>
</organism>
<dbReference type="OrthoDB" id="6613063at2759"/>
<reference evidence="1 2" key="1">
    <citation type="submission" date="2020-07" db="EMBL/GenBank/DDBJ databases">
        <title>Comparative genomics of pyrophilous fungi reveals a link between fire events and developmental genes.</title>
        <authorList>
            <consortium name="DOE Joint Genome Institute"/>
            <person name="Steindorff A.S."/>
            <person name="Carver A."/>
            <person name="Calhoun S."/>
            <person name="Stillman K."/>
            <person name="Liu H."/>
            <person name="Lipzen A."/>
            <person name="Pangilinan J."/>
            <person name="Labutti K."/>
            <person name="Bruns T.D."/>
            <person name="Grigoriev I.V."/>
        </authorList>
    </citation>
    <scope>NUCLEOTIDE SEQUENCE [LARGE SCALE GENOMIC DNA]</scope>
    <source>
        <strain evidence="1 2">CBS 144469</strain>
    </source>
</reference>
<evidence type="ECO:0000313" key="1">
    <source>
        <dbReference type="EMBL" id="KAF6760673.1"/>
    </source>
</evidence>
<sequence length="164" mass="18343">MKTLLSACAIEAWGRLRRIEGGDTMLASEVVNTTAEDRRDATWVKYQVYVDGNTRSLKARVDYNLETFFGQLKYLFLLRIPPSPDVGITELTYVGLAAISECNNVTPHPSGLAGLYSYANQRALDIVDIATVQSLVGRIKYKNKWTLFDRSPNLASHPNDLSEE</sequence>
<dbReference type="AlphaFoldDB" id="A0A8H6IAN9"/>
<proteinExistence type="predicted"/>
<name>A0A8H6IAN9_9AGAR</name>
<protein>
    <submittedName>
        <fullName evidence="1">Uncharacterized protein</fullName>
    </submittedName>
</protein>
<keyword evidence="2" id="KW-1185">Reference proteome</keyword>
<dbReference type="Proteomes" id="UP000521943">
    <property type="component" value="Unassembled WGS sequence"/>
</dbReference>
<dbReference type="EMBL" id="JACGCI010000011">
    <property type="protein sequence ID" value="KAF6760673.1"/>
    <property type="molecule type" value="Genomic_DNA"/>
</dbReference>
<comment type="caution">
    <text evidence="1">The sequence shown here is derived from an EMBL/GenBank/DDBJ whole genome shotgun (WGS) entry which is preliminary data.</text>
</comment>
<accession>A0A8H6IAN9</accession>